<dbReference type="Gene3D" id="3.40.630.10">
    <property type="entry name" value="Zn peptidases"/>
    <property type="match status" value="1"/>
</dbReference>
<dbReference type="EMBL" id="VIKR01000002">
    <property type="protein sequence ID" value="TQV74889.1"/>
    <property type="molecule type" value="Genomic_DNA"/>
</dbReference>
<protein>
    <submittedName>
        <fullName evidence="2">M20/M25/M40 family metallo-hydrolase</fullName>
    </submittedName>
</protein>
<dbReference type="PANTHER" id="PTHR12147:SF26">
    <property type="entry name" value="PEPTIDASE M28 DOMAIN-CONTAINING PROTEIN"/>
    <property type="match status" value="1"/>
</dbReference>
<accession>A0A545TCE7</accession>
<evidence type="ECO:0000313" key="2">
    <source>
        <dbReference type="EMBL" id="TQV74889.1"/>
    </source>
</evidence>
<dbReference type="GO" id="GO:0008235">
    <property type="term" value="F:metalloexopeptidase activity"/>
    <property type="evidence" value="ECO:0007669"/>
    <property type="project" value="InterPro"/>
</dbReference>
<evidence type="ECO:0000259" key="1">
    <source>
        <dbReference type="Pfam" id="PF04389"/>
    </source>
</evidence>
<proteinExistence type="predicted"/>
<dbReference type="AlphaFoldDB" id="A0A545TCE7"/>
<keyword evidence="3" id="KW-1185">Reference proteome</keyword>
<organism evidence="2 3">
    <name type="scientific">Aliikangiella marina</name>
    <dbReference type="NCBI Taxonomy" id="1712262"/>
    <lineage>
        <taxon>Bacteria</taxon>
        <taxon>Pseudomonadati</taxon>
        <taxon>Pseudomonadota</taxon>
        <taxon>Gammaproteobacteria</taxon>
        <taxon>Oceanospirillales</taxon>
        <taxon>Pleioneaceae</taxon>
        <taxon>Aliikangiella</taxon>
    </lineage>
</organism>
<comment type="caution">
    <text evidence="2">The sequence shown here is derived from an EMBL/GenBank/DDBJ whole genome shotgun (WGS) entry which is preliminary data.</text>
</comment>
<dbReference type="SUPFAM" id="SSF53187">
    <property type="entry name" value="Zn-dependent exopeptidases"/>
    <property type="match status" value="1"/>
</dbReference>
<name>A0A545TCE7_9GAMM</name>
<keyword evidence="2" id="KW-0378">Hydrolase</keyword>
<dbReference type="GO" id="GO:0006508">
    <property type="term" value="P:proteolysis"/>
    <property type="evidence" value="ECO:0007669"/>
    <property type="project" value="InterPro"/>
</dbReference>
<dbReference type="Proteomes" id="UP000317839">
    <property type="component" value="Unassembled WGS sequence"/>
</dbReference>
<dbReference type="InterPro" id="IPR007484">
    <property type="entry name" value="Peptidase_M28"/>
</dbReference>
<evidence type="ECO:0000313" key="3">
    <source>
        <dbReference type="Proteomes" id="UP000317839"/>
    </source>
</evidence>
<gene>
    <name evidence="2" type="ORF">FLL45_07975</name>
</gene>
<dbReference type="RefSeq" id="WP_142941507.1">
    <property type="nucleotide sequence ID" value="NZ_VIKR01000002.1"/>
</dbReference>
<feature type="domain" description="Peptidase M28" evidence="1">
    <location>
        <begin position="101"/>
        <end position="306"/>
    </location>
</feature>
<dbReference type="OrthoDB" id="9778250at2"/>
<reference evidence="2 3" key="1">
    <citation type="submission" date="2019-06" db="EMBL/GenBank/DDBJ databases">
        <title>Draft genome of Aliikangiella marina GYP-15.</title>
        <authorList>
            <person name="Wang G."/>
        </authorList>
    </citation>
    <scope>NUCLEOTIDE SEQUENCE [LARGE SCALE GENOMIC DNA]</scope>
    <source>
        <strain evidence="2 3">GYP-15</strain>
    </source>
</reference>
<dbReference type="InterPro" id="IPR045175">
    <property type="entry name" value="M28_fam"/>
</dbReference>
<sequence>MVKIRFLVILTCLIGGGCANTRPPCNATLNLNHTINHQQLLSDLRTLSAAEMQGRKPTTEGSRLAQDYITSRFQQAGLETFAGTYRSHFKFRKGGSQIGTNLIGYKRGEEKPDEYIVLTAHYDHLGKKGRVIYYGADDNASGVSAILAIADYLKDKKTKHSVIFLATDAEEYGLFGSKAFVKNPPVQLSQIKLNLNFDMIGQGGASKLLYVAGTKKNPQLKPVVRQLQQSTSVCLQIGHEVRKKLRGTIMGGLDWQKASDHAPFSEKDIPYLYFGVDLHRHYHQQTDTFESIDQGFYMATTETLLDAFKRIDGQLQELLTQ</sequence>
<dbReference type="PROSITE" id="PS51257">
    <property type="entry name" value="PROKAR_LIPOPROTEIN"/>
    <property type="match status" value="1"/>
</dbReference>
<dbReference type="Pfam" id="PF04389">
    <property type="entry name" value="Peptidase_M28"/>
    <property type="match status" value="1"/>
</dbReference>
<dbReference type="PANTHER" id="PTHR12147">
    <property type="entry name" value="METALLOPEPTIDASE M28 FAMILY MEMBER"/>
    <property type="match status" value="1"/>
</dbReference>